<gene>
    <name evidence="1" type="ORF">C1H46_035558</name>
</gene>
<keyword evidence="2" id="KW-1185">Reference proteome</keyword>
<organism evidence="1 2">
    <name type="scientific">Malus baccata</name>
    <name type="common">Siberian crab apple</name>
    <name type="synonym">Pyrus baccata</name>
    <dbReference type="NCBI Taxonomy" id="106549"/>
    <lineage>
        <taxon>Eukaryota</taxon>
        <taxon>Viridiplantae</taxon>
        <taxon>Streptophyta</taxon>
        <taxon>Embryophyta</taxon>
        <taxon>Tracheophyta</taxon>
        <taxon>Spermatophyta</taxon>
        <taxon>Magnoliopsida</taxon>
        <taxon>eudicotyledons</taxon>
        <taxon>Gunneridae</taxon>
        <taxon>Pentapetalae</taxon>
        <taxon>rosids</taxon>
        <taxon>fabids</taxon>
        <taxon>Rosales</taxon>
        <taxon>Rosaceae</taxon>
        <taxon>Amygdaloideae</taxon>
        <taxon>Maleae</taxon>
        <taxon>Malus</taxon>
    </lineage>
</organism>
<evidence type="ECO:0000313" key="1">
    <source>
        <dbReference type="EMBL" id="TQD78900.1"/>
    </source>
</evidence>
<name>A0A540KXF1_MALBA</name>
<proteinExistence type="predicted"/>
<sequence length="85" mass="9808">MFIRDPTYLNIVPRDFVCYKVDDVGKRLEVQITTKNNGILLLSVDVCFSLPPAPKFDLRRQNFVFKRRRRCGGAVVCIQTILCCI</sequence>
<dbReference type="EMBL" id="VIEB01000884">
    <property type="protein sequence ID" value="TQD78900.1"/>
    <property type="molecule type" value="Genomic_DNA"/>
</dbReference>
<reference evidence="1 2" key="1">
    <citation type="journal article" date="2019" name="G3 (Bethesda)">
        <title>Sequencing of a Wild Apple (Malus baccata) Genome Unravels the Differences Between Cultivated and Wild Apple Species Regarding Disease Resistance and Cold Tolerance.</title>
        <authorList>
            <person name="Chen X."/>
        </authorList>
    </citation>
    <scope>NUCLEOTIDE SEQUENCE [LARGE SCALE GENOMIC DNA]</scope>
    <source>
        <strain evidence="2">cv. Shandingzi</strain>
        <tissue evidence="1">Leaves</tissue>
    </source>
</reference>
<evidence type="ECO:0000313" key="2">
    <source>
        <dbReference type="Proteomes" id="UP000315295"/>
    </source>
</evidence>
<comment type="caution">
    <text evidence="1">The sequence shown here is derived from an EMBL/GenBank/DDBJ whole genome shotgun (WGS) entry which is preliminary data.</text>
</comment>
<dbReference type="AlphaFoldDB" id="A0A540KXF1"/>
<dbReference type="Proteomes" id="UP000315295">
    <property type="component" value="Unassembled WGS sequence"/>
</dbReference>
<protein>
    <submittedName>
        <fullName evidence="1">Uncharacterized protein</fullName>
    </submittedName>
</protein>
<accession>A0A540KXF1</accession>